<feature type="compositionally biased region" description="Low complexity" evidence="1">
    <location>
        <begin position="55"/>
        <end position="67"/>
    </location>
</feature>
<feature type="compositionally biased region" description="Basic and acidic residues" evidence="1">
    <location>
        <begin position="35"/>
        <end position="53"/>
    </location>
</feature>
<dbReference type="Proteomes" id="UP001224775">
    <property type="component" value="Unassembled WGS sequence"/>
</dbReference>
<dbReference type="AlphaFoldDB" id="A0AAD8YEU3"/>
<keyword evidence="3" id="KW-1185">Reference proteome</keyword>
<comment type="caution">
    <text evidence="2">The sequence shown here is derived from an EMBL/GenBank/DDBJ whole genome shotgun (WGS) entry which is preliminary data.</text>
</comment>
<gene>
    <name evidence="2" type="ORF">QTG54_004178</name>
</gene>
<name>A0AAD8YEU3_9STRA</name>
<feature type="compositionally biased region" description="Polar residues" evidence="1">
    <location>
        <begin position="88"/>
        <end position="97"/>
    </location>
</feature>
<evidence type="ECO:0000256" key="1">
    <source>
        <dbReference type="SAM" id="MobiDB-lite"/>
    </source>
</evidence>
<feature type="region of interest" description="Disordered" evidence="1">
    <location>
        <begin position="32"/>
        <end position="67"/>
    </location>
</feature>
<accession>A0AAD8YEU3</accession>
<evidence type="ECO:0000313" key="3">
    <source>
        <dbReference type="Proteomes" id="UP001224775"/>
    </source>
</evidence>
<evidence type="ECO:0000313" key="2">
    <source>
        <dbReference type="EMBL" id="KAK1744887.1"/>
    </source>
</evidence>
<sequence length="180" mass="19487">MSSNREIYGKDGGDKRDSFNEYDWVAAAKGASFSHGDDAHDNSDAHRPNEKSKKGASSSASSAAAGSALSEISCDAVSIMEWATDLLSPSSSENNAQDVFAENPKESPLRHRRIPTPSRVRSMRQGNYPAEQRLPKNDLPGAQSKGFPHWEGTTITADARKSDEISVMTPFGGDAQRNYP</sequence>
<dbReference type="EMBL" id="JATAAI010000006">
    <property type="protein sequence ID" value="KAK1744887.1"/>
    <property type="molecule type" value="Genomic_DNA"/>
</dbReference>
<reference evidence="2" key="1">
    <citation type="submission" date="2023-06" db="EMBL/GenBank/DDBJ databases">
        <title>Survivors Of The Sea: Transcriptome response of Skeletonema marinoi to long-term dormancy.</title>
        <authorList>
            <person name="Pinder M.I.M."/>
            <person name="Kourtchenko O."/>
            <person name="Robertson E.K."/>
            <person name="Larsson T."/>
            <person name="Maumus F."/>
            <person name="Osuna-Cruz C.M."/>
            <person name="Vancaester E."/>
            <person name="Stenow R."/>
            <person name="Vandepoele K."/>
            <person name="Ploug H."/>
            <person name="Bruchert V."/>
            <person name="Godhe A."/>
            <person name="Topel M."/>
        </authorList>
    </citation>
    <scope>NUCLEOTIDE SEQUENCE</scope>
    <source>
        <strain evidence="2">R05AC</strain>
    </source>
</reference>
<protein>
    <submittedName>
        <fullName evidence="2">Uncharacterized protein</fullName>
    </submittedName>
</protein>
<organism evidence="2 3">
    <name type="scientific">Skeletonema marinoi</name>
    <dbReference type="NCBI Taxonomy" id="267567"/>
    <lineage>
        <taxon>Eukaryota</taxon>
        <taxon>Sar</taxon>
        <taxon>Stramenopiles</taxon>
        <taxon>Ochrophyta</taxon>
        <taxon>Bacillariophyta</taxon>
        <taxon>Coscinodiscophyceae</taxon>
        <taxon>Thalassiosirophycidae</taxon>
        <taxon>Thalassiosirales</taxon>
        <taxon>Skeletonemataceae</taxon>
        <taxon>Skeletonema</taxon>
        <taxon>Skeletonema marinoi-dohrnii complex</taxon>
    </lineage>
</organism>
<feature type="region of interest" description="Disordered" evidence="1">
    <location>
        <begin position="88"/>
        <end position="150"/>
    </location>
</feature>
<proteinExistence type="predicted"/>